<comment type="catalytic activity">
    <reaction evidence="1 10 11">
        <text>Hydrolysis of (1-&gt;4)-beta-linkages between N-acetylmuramic acid and N-acetyl-D-glucosamine residues in a peptidoglycan and between N-acetyl-D-glucosamine residues in chitodextrins.</text>
        <dbReference type="EC" id="3.2.1.17"/>
    </reaction>
</comment>
<evidence type="ECO:0000256" key="5">
    <source>
        <dbReference type="ARBA" id="ARBA00022801"/>
    </source>
</evidence>
<dbReference type="GO" id="GO:0044659">
    <property type="term" value="P:viral release from host cell by cytolysis"/>
    <property type="evidence" value="ECO:0007669"/>
    <property type="project" value="UniProtKB-UniRule"/>
</dbReference>
<dbReference type="GO" id="GO:0030430">
    <property type="term" value="C:host cell cytoplasm"/>
    <property type="evidence" value="ECO:0007669"/>
    <property type="project" value="UniProtKB-SubCell"/>
</dbReference>
<dbReference type="InterPro" id="IPR023346">
    <property type="entry name" value="Lysozyme-like_dom_sf"/>
</dbReference>
<evidence type="ECO:0000256" key="3">
    <source>
        <dbReference type="ARBA" id="ARBA00022612"/>
    </source>
</evidence>
<dbReference type="InterPro" id="IPR033907">
    <property type="entry name" value="Endolysin_autolysin"/>
</dbReference>
<dbReference type="GO" id="GO:0009253">
    <property type="term" value="P:peptidoglycan catabolic process"/>
    <property type="evidence" value="ECO:0007669"/>
    <property type="project" value="UniProtKB-UniRule"/>
</dbReference>
<gene>
    <name evidence="12" type="ORF">UFOVP215_17</name>
</gene>
<evidence type="ECO:0000256" key="9">
    <source>
        <dbReference type="ARBA" id="ARBA00023295"/>
    </source>
</evidence>
<dbReference type="SUPFAM" id="SSF53955">
    <property type="entry name" value="Lysozyme-like"/>
    <property type="match status" value="1"/>
</dbReference>
<dbReference type="InterPro" id="IPR034690">
    <property type="entry name" value="Endolysin_T4_type"/>
</dbReference>
<evidence type="ECO:0000256" key="6">
    <source>
        <dbReference type="ARBA" id="ARBA00022852"/>
    </source>
</evidence>
<dbReference type="HAMAP" id="MF_04110">
    <property type="entry name" value="ENDOLYSIN_T4"/>
    <property type="match status" value="1"/>
</dbReference>
<keyword evidence="4 10" id="KW-0081">Bacteriolytic enzyme</keyword>
<evidence type="ECO:0000313" key="12">
    <source>
        <dbReference type="EMBL" id="CAB5218800.1"/>
    </source>
</evidence>
<keyword evidence="8 10" id="KW-1035">Host cytoplasm</keyword>
<keyword evidence="9 10" id="KW-0326">Glycosidase</keyword>
<comment type="similarity">
    <text evidence="10 11">Belongs to the glycosyl hydrolase 24 family.</text>
</comment>
<feature type="active site" description="Proton donor/acceptor" evidence="10">
    <location>
        <position position="24"/>
    </location>
</feature>
<dbReference type="PANTHER" id="PTHR38107">
    <property type="match status" value="1"/>
</dbReference>
<evidence type="ECO:0000256" key="11">
    <source>
        <dbReference type="RuleBase" id="RU003788"/>
    </source>
</evidence>
<keyword evidence="2 10" id="KW-0929">Antimicrobial</keyword>
<dbReference type="GO" id="GO:0016998">
    <property type="term" value="P:cell wall macromolecule catabolic process"/>
    <property type="evidence" value="ECO:0007669"/>
    <property type="project" value="InterPro"/>
</dbReference>
<dbReference type="InterPro" id="IPR002196">
    <property type="entry name" value="Glyco_hydro_24"/>
</dbReference>
<dbReference type="Pfam" id="PF00959">
    <property type="entry name" value="Phage_lysozyme"/>
    <property type="match status" value="1"/>
</dbReference>
<dbReference type="PANTHER" id="PTHR38107:SF3">
    <property type="entry name" value="LYSOZYME RRRD-RELATED"/>
    <property type="match status" value="1"/>
</dbReference>
<dbReference type="InterPro" id="IPR051018">
    <property type="entry name" value="Bacteriophage_GH24"/>
</dbReference>
<evidence type="ECO:0000256" key="4">
    <source>
        <dbReference type="ARBA" id="ARBA00022638"/>
    </source>
</evidence>
<comment type="function">
    <text evidence="10">Endolysin with lysozyme activity that degrades host peptidoglycans and participates with the holin and spanin proteins in the sequential events which lead to the programmed host cell lysis releasing the mature viral particles. Once the holin has permeabilized the host cell membrane, the endolysin can reach the periplasm and break down the peptidoglycan layer.</text>
</comment>
<keyword evidence="3 10" id="KW-1188">Viral release from host cell</keyword>
<evidence type="ECO:0000256" key="8">
    <source>
        <dbReference type="ARBA" id="ARBA00023200"/>
    </source>
</evidence>
<dbReference type="CDD" id="cd00737">
    <property type="entry name" value="lyz_endolysin_autolysin"/>
    <property type="match status" value="1"/>
</dbReference>
<dbReference type="EC" id="3.2.1.17" evidence="10"/>
<evidence type="ECO:0000256" key="1">
    <source>
        <dbReference type="ARBA" id="ARBA00000632"/>
    </source>
</evidence>
<protein>
    <recommendedName>
        <fullName evidence="10">Endolysin</fullName>
        <ecNumber evidence="10">3.2.1.17</ecNumber>
    </recommendedName>
    <alternativeName>
        <fullName evidence="10">Lysis protein</fullName>
    </alternativeName>
    <alternativeName>
        <fullName evidence="10">Lysozyme</fullName>
    </alternativeName>
    <alternativeName>
        <fullName evidence="10">Muramidase</fullName>
    </alternativeName>
</protein>
<evidence type="ECO:0000256" key="10">
    <source>
        <dbReference type="HAMAP-Rule" id="MF_04110"/>
    </source>
</evidence>
<keyword evidence="7 10" id="KW-0578">Host cell lysis by virus</keyword>
<dbReference type="InterPro" id="IPR023347">
    <property type="entry name" value="Lysozyme_dom_sf"/>
</dbReference>
<dbReference type="Gene3D" id="1.10.530.40">
    <property type="match status" value="1"/>
</dbReference>
<organism evidence="12">
    <name type="scientific">uncultured Caudovirales phage</name>
    <dbReference type="NCBI Taxonomy" id="2100421"/>
    <lineage>
        <taxon>Viruses</taxon>
        <taxon>Duplodnaviria</taxon>
        <taxon>Heunggongvirae</taxon>
        <taxon>Uroviricota</taxon>
        <taxon>Caudoviricetes</taxon>
        <taxon>Peduoviridae</taxon>
        <taxon>Maltschvirus</taxon>
        <taxon>Maltschvirus maltsch</taxon>
    </lineage>
</organism>
<dbReference type="EMBL" id="LR798266">
    <property type="protein sequence ID" value="CAB5218800.1"/>
    <property type="molecule type" value="Genomic_DNA"/>
</dbReference>
<feature type="active site" description="Proton donor/acceptor" evidence="10">
    <location>
        <position position="15"/>
    </location>
</feature>
<accession>A0A6J7WLV7</accession>
<comment type="subcellular location">
    <subcellularLocation>
        <location evidence="10">Host cytoplasm</location>
    </subcellularLocation>
    <text evidence="10">The endolysin is cytoplasmic, but can reach the periplasmic space with the help of the holins which disrupt the host cell membrane.</text>
</comment>
<dbReference type="GO" id="GO:0042742">
    <property type="term" value="P:defense response to bacterium"/>
    <property type="evidence" value="ECO:0007669"/>
    <property type="project" value="UniProtKB-KW"/>
</dbReference>
<keyword evidence="6 10" id="KW-0204">Cytolysis</keyword>
<proteinExistence type="inferred from homology"/>
<name>A0A6J7WLV7_9CAUD</name>
<reference evidence="12" key="1">
    <citation type="submission" date="2020-05" db="EMBL/GenBank/DDBJ databases">
        <authorList>
            <person name="Chiriac C."/>
            <person name="Salcher M."/>
            <person name="Ghai R."/>
            <person name="Kavagutti S V."/>
        </authorList>
    </citation>
    <scope>NUCLEOTIDE SEQUENCE</scope>
</reference>
<dbReference type="GO" id="GO:0003796">
    <property type="term" value="F:lysozyme activity"/>
    <property type="evidence" value="ECO:0007669"/>
    <property type="project" value="UniProtKB-UniRule"/>
</dbReference>
<evidence type="ECO:0000256" key="2">
    <source>
        <dbReference type="ARBA" id="ARBA00022529"/>
    </source>
</evidence>
<keyword evidence="5 10" id="KW-0378">Hydrolase</keyword>
<sequence>MKPSQNCINLIKKFEGCRLKAYKCPAGLWTIGYGNTQWQDGQSIKEGQELSLYKAESLLTFYVEKFASQIKLNVNQNQFDALVSFAYNTGIGAYNKSTLKKMVIENPGNPLIKDEFLKWVAKGSSYEKGLTKRRTEESNLYFK</sequence>
<evidence type="ECO:0000256" key="7">
    <source>
        <dbReference type="ARBA" id="ARBA00023142"/>
    </source>
</evidence>